<sequence>MYLLHDVLCQFGSFADAQRAMRVSARTDSQQEDLPKISLGRLHAPPHHSLSFIHDRSLRYGR</sequence>
<dbReference type="EMBL" id="JACDXW010000004">
    <property type="protein sequence ID" value="MCB5364069.1"/>
    <property type="molecule type" value="Genomic_DNA"/>
</dbReference>
<proteinExistence type="predicted"/>
<accession>A0ABS8CE26</accession>
<evidence type="ECO:0000313" key="1">
    <source>
        <dbReference type="EMBL" id="MCB5364069.1"/>
    </source>
</evidence>
<keyword evidence="2" id="KW-1185">Reference proteome</keyword>
<evidence type="ECO:0000313" key="2">
    <source>
        <dbReference type="Proteomes" id="UP000776983"/>
    </source>
</evidence>
<dbReference type="Proteomes" id="UP000776983">
    <property type="component" value="Unassembled WGS sequence"/>
</dbReference>
<reference evidence="1 2" key="1">
    <citation type="submission" date="2020-07" db="EMBL/GenBank/DDBJ databases">
        <title>Pusillimonas sp. nov., isolated from poultry manure in Taiwan.</title>
        <authorList>
            <person name="Lin S.-Y."/>
            <person name="Tang Y.-S."/>
            <person name="Young C.-C."/>
        </authorList>
    </citation>
    <scope>NUCLEOTIDE SEQUENCE [LARGE SCALE GENOMIC DNA]</scope>
    <source>
        <strain evidence="1 2">CC-YST705</strain>
    </source>
</reference>
<organism evidence="1 2">
    <name type="scientific">Mesopusillimonas faecipullorum</name>
    <dbReference type="NCBI Taxonomy" id="2755040"/>
    <lineage>
        <taxon>Bacteria</taxon>
        <taxon>Pseudomonadati</taxon>
        <taxon>Pseudomonadota</taxon>
        <taxon>Betaproteobacteria</taxon>
        <taxon>Burkholderiales</taxon>
        <taxon>Alcaligenaceae</taxon>
        <taxon>Mesopusillimonas</taxon>
    </lineage>
</organism>
<gene>
    <name evidence="1" type="ORF">H0484_09955</name>
</gene>
<protein>
    <submittedName>
        <fullName evidence="1">Uncharacterized protein</fullName>
    </submittedName>
</protein>
<name>A0ABS8CE26_9BURK</name>
<comment type="caution">
    <text evidence="1">The sequence shown here is derived from an EMBL/GenBank/DDBJ whole genome shotgun (WGS) entry which is preliminary data.</text>
</comment>
<dbReference type="RefSeq" id="WP_226954426.1">
    <property type="nucleotide sequence ID" value="NZ_JACDXW010000004.1"/>
</dbReference>